<proteinExistence type="predicted"/>
<dbReference type="EMBL" id="AAMS01000011">
    <property type="protein sequence ID" value="EAQ05239.1"/>
    <property type="molecule type" value="Genomic_DNA"/>
</dbReference>
<dbReference type="Proteomes" id="UP000004507">
    <property type="component" value="Unassembled WGS sequence"/>
</dbReference>
<keyword evidence="2" id="KW-1185">Reference proteome</keyword>
<organism evidence="1 2">
    <name type="scientific">Yoonia vestfoldensis SKA53</name>
    <dbReference type="NCBI Taxonomy" id="314232"/>
    <lineage>
        <taxon>Bacteria</taxon>
        <taxon>Pseudomonadati</taxon>
        <taxon>Pseudomonadota</taxon>
        <taxon>Alphaproteobacteria</taxon>
        <taxon>Rhodobacterales</taxon>
        <taxon>Paracoccaceae</taxon>
        <taxon>Yoonia</taxon>
    </lineage>
</organism>
<dbReference type="HOGENOM" id="CLU_109775_0_0_5"/>
<dbReference type="STRING" id="314232.SKA53_05670"/>
<evidence type="ECO:0000313" key="1">
    <source>
        <dbReference type="EMBL" id="EAQ05239.1"/>
    </source>
</evidence>
<evidence type="ECO:0000313" key="2">
    <source>
        <dbReference type="Proteomes" id="UP000004507"/>
    </source>
</evidence>
<dbReference type="eggNOG" id="COG5281">
    <property type="taxonomic scope" value="Bacteria"/>
</dbReference>
<protein>
    <submittedName>
        <fullName evidence="1">Putative phage tail minor protein</fullName>
    </submittedName>
</protein>
<dbReference type="AlphaFoldDB" id="A3V969"/>
<reference evidence="1 2" key="1">
    <citation type="submission" date="2006-01" db="EMBL/GenBank/DDBJ databases">
        <authorList>
            <person name="Hagstrom A."/>
            <person name="Ferriera S."/>
            <person name="Johnson J."/>
            <person name="Kravitz S."/>
            <person name="Halpern A."/>
            <person name="Remington K."/>
            <person name="Beeson K."/>
            <person name="Tran B."/>
            <person name="Rogers Y.-H."/>
            <person name="Friedman R."/>
            <person name="Venter J.C."/>
        </authorList>
    </citation>
    <scope>NUCLEOTIDE SEQUENCE [LARGE SCALE GENOMIC DNA]</scope>
    <source>
        <strain evidence="1 2">SKA53</strain>
    </source>
</reference>
<gene>
    <name evidence="1" type="ORF">SKA53_05670</name>
</gene>
<name>A3V969_9RHOB</name>
<accession>A3V969</accession>
<sequence>MKMNDLDRLDAFDSDISALERSLGDVSAVTAAFEAQLRGTQTALSDTTRDLGNLERGFSNGLRRALDGLVLDGKTLSDVFAGLGRSMSGTVYNAALKPVTDHFGGMLAGGLNSLVSGLMPFADGAPFSQGRVMPFAKGGIVSSPTTFPMRGGTGLMGEAGPEAIMPLARGPDGRLGVRGGGGGGVHVTMQITTPDVQGFQRSQSQIAQQMARAMQRSQRNS</sequence>
<comment type="caution">
    <text evidence="1">The sequence shown here is derived from an EMBL/GenBank/DDBJ whole genome shotgun (WGS) entry which is preliminary data.</text>
</comment>